<organism evidence="2 3">
    <name type="scientific">Rhodococcus jostii (strain RHA1)</name>
    <dbReference type="NCBI Taxonomy" id="101510"/>
    <lineage>
        <taxon>Bacteria</taxon>
        <taxon>Bacillati</taxon>
        <taxon>Actinomycetota</taxon>
        <taxon>Actinomycetes</taxon>
        <taxon>Mycobacteriales</taxon>
        <taxon>Nocardiaceae</taxon>
        <taxon>Rhodococcus</taxon>
    </lineage>
</organism>
<proteinExistence type="predicted"/>
<dbReference type="AlphaFoldDB" id="Q0S8Z2"/>
<dbReference type="KEGG" id="rha:RHA1_ro04203"/>
<accession>Q0S8Z2</accession>
<dbReference type="EMBL" id="CP000431">
    <property type="protein sequence ID" value="ABG95994.1"/>
    <property type="molecule type" value="Genomic_DNA"/>
</dbReference>
<evidence type="ECO:0000313" key="3">
    <source>
        <dbReference type="Proteomes" id="UP000008710"/>
    </source>
</evidence>
<feature type="region of interest" description="Disordered" evidence="1">
    <location>
        <begin position="1"/>
        <end position="30"/>
    </location>
</feature>
<feature type="region of interest" description="Disordered" evidence="1">
    <location>
        <begin position="150"/>
        <end position="174"/>
    </location>
</feature>
<evidence type="ECO:0000256" key="1">
    <source>
        <dbReference type="SAM" id="MobiDB-lite"/>
    </source>
</evidence>
<dbReference type="HOGENOM" id="CLU_1446591_0_0_11"/>
<dbReference type="Proteomes" id="UP000008710">
    <property type="component" value="Chromosome"/>
</dbReference>
<reference evidence="3" key="1">
    <citation type="journal article" date="2006" name="Proc. Natl. Acad. Sci. U.S.A.">
        <title>The complete genome of Rhodococcus sp. RHA1 provides insights into a catabolic powerhouse.</title>
        <authorList>
            <person name="McLeod M.P."/>
            <person name="Warren R.L."/>
            <person name="Hsiao W.W.L."/>
            <person name="Araki N."/>
            <person name="Myhre M."/>
            <person name="Fernandes C."/>
            <person name="Miyazawa D."/>
            <person name="Wong W."/>
            <person name="Lillquist A.L."/>
            <person name="Wang D."/>
            <person name="Dosanjh M."/>
            <person name="Hara H."/>
            <person name="Petrescu A."/>
            <person name="Morin R.D."/>
            <person name="Yang G."/>
            <person name="Stott J.M."/>
            <person name="Schein J.E."/>
            <person name="Shin H."/>
            <person name="Smailus D."/>
            <person name="Siddiqui A.S."/>
            <person name="Marra M.A."/>
            <person name="Jones S.J.M."/>
            <person name="Holt R."/>
            <person name="Brinkman F.S.L."/>
            <person name="Miyauchi K."/>
            <person name="Fukuda M."/>
            <person name="Davies J.E."/>
            <person name="Mohn W.W."/>
            <person name="Eltis L.D."/>
        </authorList>
    </citation>
    <scope>NUCLEOTIDE SEQUENCE [LARGE SCALE GENOMIC DNA]</scope>
    <source>
        <strain evidence="3">RHA1</strain>
    </source>
</reference>
<gene>
    <name evidence="2" type="ordered locus">RHA1_ro04203</name>
</gene>
<protein>
    <submittedName>
        <fullName evidence="2">Uncharacterized protein</fullName>
    </submittedName>
</protein>
<feature type="compositionally biased region" description="Basic residues" evidence="1">
    <location>
        <begin position="62"/>
        <end position="82"/>
    </location>
</feature>
<feature type="compositionally biased region" description="Basic and acidic residues" evidence="1">
    <location>
        <begin position="163"/>
        <end position="172"/>
    </location>
</feature>
<name>Q0S8Z2_RHOJR</name>
<feature type="region of interest" description="Disordered" evidence="1">
    <location>
        <begin position="56"/>
        <end position="101"/>
    </location>
</feature>
<evidence type="ECO:0000313" key="2">
    <source>
        <dbReference type="EMBL" id="ABG95994.1"/>
    </source>
</evidence>
<sequence length="187" mass="20588">MLEGQPCAFESEVVRDGQGKARHRRGGGERRLRAVRREPVRALPVIRAELGIVAAQQPPSGRRARSRRRCRRPVRGRGRGSWRTRSLSGRAGRRRHPAATRCACRTARVTHPRRPADGHRTHDLGAEQLPAGQSVVTACSPPLGVGSSAASLQYEKAGRAGRRQADRDRLGHDPGSLRSFLPFCNTF</sequence>